<dbReference type="SUPFAM" id="SSF143456">
    <property type="entry name" value="VC0467-like"/>
    <property type="match status" value="1"/>
</dbReference>
<gene>
    <name evidence="3" type="ORF">CEW83_13310</name>
</gene>
<dbReference type="AlphaFoldDB" id="A0A2U8GUE9"/>
<evidence type="ECO:0000256" key="1">
    <source>
        <dbReference type="ARBA" id="ARBA00009600"/>
    </source>
</evidence>
<dbReference type="GO" id="GO:0005829">
    <property type="term" value="C:cytosol"/>
    <property type="evidence" value="ECO:0007669"/>
    <property type="project" value="TreeGrafter"/>
</dbReference>
<dbReference type="EMBL" id="CP022187">
    <property type="protein sequence ID" value="AWI76075.1"/>
    <property type="molecule type" value="Genomic_DNA"/>
</dbReference>
<evidence type="ECO:0000256" key="2">
    <source>
        <dbReference type="HAMAP-Rule" id="MF_00758"/>
    </source>
</evidence>
<comment type="similarity">
    <text evidence="1 2">Belongs to the UPF0301 (AlgH) family.</text>
</comment>
<sequence>MDTVSSNLTHHFLIAMPSMADPHFARALTYIAEHNDQGALGVIVNRPIDMTLATLFERIELPLDAEGFADQPVYFGGPVQTDRGFVLHRPSGEWHSTLRVNDEVGLTSSRDILQVIGATGEPSEVLVSLGYAGWDAGQLEQELADNAWLTVPADMAIVFDLPPEERLAAAMQKLGVDFAKLSEVAGHA</sequence>
<proteinExistence type="inferred from homology"/>
<dbReference type="PANTHER" id="PTHR30327:SF1">
    <property type="entry name" value="UPF0301 PROTEIN YQGE"/>
    <property type="match status" value="1"/>
</dbReference>
<dbReference type="Gene3D" id="3.40.1740.10">
    <property type="entry name" value="VC0467-like"/>
    <property type="match status" value="1"/>
</dbReference>
<protein>
    <recommendedName>
        <fullName evidence="2">UPF0301 protein CEW83_13310</fullName>
    </recommendedName>
</protein>
<reference evidence="3 4" key="1">
    <citation type="submission" date="2017-06" db="EMBL/GenBank/DDBJ databases">
        <title>Azoarcus.</title>
        <authorList>
            <person name="Woo J.-H."/>
            <person name="Kim H.-S."/>
        </authorList>
    </citation>
    <scope>NUCLEOTIDE SEQUENCE [LARGE SCALE GENOMIC DNA]</scope>
    <source>
        <strain evidence="3 4">TSPY31</strain>
    </source>
</reference>
<dbReference type="KEGG" id="acom:CEW83_13310"/>
<dbReference type="HAMAP" id="MF_00758">
    <property type="entry name" value="UPF0301"/>
    <property type="match status" value="1"/>
</dbReference>
<dbReference type="RefSeq" id="WP_108949778.1">
    <property type="nucleotide sequence ID" value="NZ_CP022187.1"/>
</dbReference>
<name>A0A2U8GUE9_9RHOO</name>
<dbReference type="PANTHER" id="PTHR30327">
    <property type="entry name" value="UNCHARACTERIZED PROTEIN YQGE"/>
    <property type="match status" value="1"/>
</dbReference>
<dbReference type="NCBIfam" id="NF001266">
    <property type="entry name" value="PRK00228.1-1"/>
    <property type="match status" value="1"/>
</dbReference>
<dbReference type="InterPro" id="IPR003774">
    <property type="entry name" value="AlgH-like"/>
</dbReference>
<evidence type="ECO:0000313" key="4">
    <source>
        <dbReference type="Proteomes" id="UP000244930"/>
    </source>
</evidence>
<dbReference type="Proteomes" id="UP000244930">
    <property type="component" value="Chromosome"/>
</dbReference>
<organism evidence="3 4">
    <name type="scientific">Parazoarcus communis</name>
    <dbReference type="NCBI Taxonomy" id="41977"/>
    <lineage>
        <taxon>Bacteria</taxon>
        <taxon>Pseudomonadati</taxon>
        <taxon>Pseudomonadota</taxon>
        <taxon>Betaproteobacteria</taxon>
        <taxon>Rhodocyclales</taxon>
        <taxon>Zoogloeaceae</taxon>
        <taxon>Parazoarcus</taxon>
    </lineage>
</organism>
<evidence type="ECO:0000313" key="3">
    <source>
        <dbReference type="EMBL" id="AWI76075.1"/>
    </source>
</evidence>
<accession>A0A2U8GUE9</accession>
<keyword evidence="4" id="KW-1185">Reference proteome</keyword>
<dbReference type="Pfam" id="PF02622">
    <property type="entry name" value="DUF179"/>
    <property type="match status" value="1"/>
</dbReference>